<dbReference type="Pfam" id="PF04607">
    <property type="entry name" value="RelA_SpoT"/>
    <property type="match status" value="1"/>
</dbReference>
<feature type="domain" description="RelA/SpoT" evidence="2">
    <location>
        <begin position="96"/>
        <end position="245"/>
    </location>
</feature>
<protein>
    <recommendedName>
        <fullName evidence="2">RelA/SpoT domain-containing protein</fullName>
    </recommendedName>
</protein>
<dbReference type="SUPFAM" id="SSF81301">
    <property type="entry name" value="Nucleotidyltransferase"/>
    <property type="match status" value="1"/>
</dbReference>
<evidence type="ECO:0000313" key="3">
    <source>
        <dbReference type="EMBL" id="RAO64704.1"/>
    </source>
</evidence>
<dbReference type="AlphaFoldDB" id="A0A364KMC8"/>
<dbReference type="OrthoDB" id="4218265at2759"/>
<evidence type="ECO:0000256" key="1">
    <source>
        <dbReference type="SAM" id="MobiDB-lite"/>
    </source>
</evidence>
<dbReference type="SMART" id="SM00954">
    <property type="entry name" value="RelA_SpoT"/>
    <property type="match status" value="1"/>
</dbReference>
<organism evidence="3 4">
    <name type="scientific">Talaromyces amestolkiae</name>
    <dbReference type="NCBI Taxonomy" id="1196081"/>
    <lineage>
        <taxon>Eukaryota</taxon>
        <taxon>Fungi</taxon>
        <taxon>Dikarya</taxon>
        <taxon>Ascomycota</taxon>
        <taxon>Pezizomycotina</taxon>
        <taxon>Eurotiomycetes</taxon>
        <taxon>Eurotiomycetidae</taxon>
        <taxon>Eurotiales</taxon>
        <taxon>Trichocomaceae</taxon>
        <taxon>Talaromyces</taxon>
        <taxon>Talaromyces sect. Talaromyces</taxon>
    </lineage>
</organism>
<dbReference type="PANTHER" id="PTHR41773">
    <property type="entry name" value="GTP PYROPHOSPHATASE-RELATED"/>
    <property type="match status" value="1"/>
</dbReference>
<feature type="region of interest" description="Disordered" evidence="1">
    <location>
        <begin position="56"/>
        <end position="103"/>
    </location>
</feature>
<gene>
    <name evidence="3" type="ORF">BHQ10_000716</name>
</gene>
<dbReference type="PANTHER" id="PTHR41773:SF1">
    <property type="entry name" value="RELA_SPOT DOMAIN-CONTAINING PROTEIN"/>
    <property type="match status" value="1"/>
</dbReference>
<feature type="compositionally biased region" description="Basic and acidic residues" evidence="1">
    <location>
        <begin position="77"/>
        <end position="103"/>
    </location>
</feature>
<dbReference type="GO" id="GO:0015969">
    <property type="term" value="P:guanosine tetraphosphate metabolic process"/>
    <property type="evidence" value="ECO:0007669"/>
    <property type="project" value="InterPro"/>
</dbReference>
<dbReference type="STRING" id="1196081.A0A364KMC8"/>
<comment type="caution">
    <text evidence="3">The sequence shown here is derived from an EMBL/GenBank/DDBJ whole genome shotgun (WGS) entry which is preliminary data.</text>
</comment>
<sequence length="746" mass="86386">MDYAEEIDNWEPFLKLFRLREETVANYTQEVQNRCSKALSASNIRHPPITSRIKSWESAKGSISRRNRERVRRRMRDLKESRDRRRDGYAHETESGEEIEPFKGPDEMFSALHDFGGVRISLYFPGDIEKVAGIIEEQFHVDREIPKGHGSQRCVGSLEERLESLNNPGRSTQDTVDDRALQRSVRTFTGYKATHFVVKLRYEHINEDRKVAWEDIVVEIQVGTLIMHAWSEIEHDMIYKPLDSQDGEVSEDEKRILDLINGIVLTGEVALRQLEASTAQRINKRAEVENAMASSQYELATWIEKHFNQHKMILIGPEWRYLEQLFAILKVTGTHKHSEVIKLVDDAAQQTLNRYYPTHKHSEVIKLVDDAAQQTLNCYYPTHKHSEVIKLVDDAAQKTLNRYYPTEQILSVLIRSPASSEWPPLLSNPVSESDFARNARLLALRLVHGMNLAIYFGVIDEILDVYSNSKFGLYTLDMHYRPSITSFLDILHPERPQYSDKETVMRIFNFCKEIIGNRRWALEKMVKVAMDLPMTHLVAGFAEGVSRTIPIPAIITRLLPLEQINEPQEDSEDPLGEMNETFGIIGLIDRFASSHGRRDDPIVREQPVDSTDNQSIQTRFFVPIMHSDDISFGHWKLRDQIVDIEKMNAEDINGFTKSPTKTRPRFEYSDGVLQLAYRLYSEEEWVRIREAWKLIKPLKRKRTTSVSSSSSERTFPIRTTSARELANKKRRVAEEKMKKKGKEISM</sequence>
<dbReference type="InterPro" id="IPR007685">
    <property type="entry name" value="RelA_SpoT"/>
</dbReference>
<proteinExistence type="predicted"/>
<dbReference type="InterPro" id="IPR043519">
    <property type="entry name" value="NT_sf"/>
</dbReference>
<dbReference type="GeneID" id="63789933"/>
<name>A0A364KMC8_TALAM</name>
<accession>A0A364KMC8</accession>
<dbReference type="CDD" id="cd05399">
    <property type="entry name" value="NT_Rel-Spo_like"/>
    <property type="match status" value="1"/>
</dbReference>
<evidence type="ECO:0000313" key="4">
    <source>
        <dbReference type="Proteomes" id="UP000249363"/>
    </source>
</evidence>
<evidence type="ECO:0000259" key="2">
    <source>
        <dbReference type="SMART" id="SM00954"/>
    </source>
</evidence>
<dbReference type="Proteomes" id="UP000249363">
    <property type="component" value="Unassembled WGS sequence"/>
</dbReference>
<reference evidence="3 4" key="1">
    <citation type="journal article" date="2017" name="Biotechnol. Biofuels">
        <title>Differential beta-glucosidase expression as a function of carbon source availability in Talaromyces amestolkiae: a genomic and proteomic approach.</title>
        <authorList>
            <person name="de Eugenio L.I."/>
            <person name="Mendez-Liter J.A."/>
            <person name="Nieto-Dominguez M."/>
            <person name="Alonso L."/>
            <person name="Gil-Munoz J."/>
            <person name="Barriuso J."/>
            <person name="Prieto A."/>
            <person name="Martinez M.J."/>
        </authorList>
    </citation>
    <scope>NUCLEOTIDE SEQUENCE [LARGE SCALE GENOMIC DNA]</scope>
    <source>
        <strain evidence="3 4">CIB</strain>
    </source>
</reference>
<feature type="compositionally biased region" description="Basic residues" evidence="1">
    <location>
        <begin position="63"/>
        <end position="76"/>
    </location>
</feature>
<dbReference type="EMBL" id="MIKG01000001">
    <property type="protein sequence ID" value="RAO64704.1"/>
    <property type="molecule type" value="Genomic_DNA"/>
</dbReference>
<keyword evidence="4" id="KW-1185">Reference proteome</keyword>
<dbReference type="RefSeq" id="XP_040729221.1">
    <property type="nucleotide sequence ID" value="XM_040879825.1"/>
</dbReference>
<dbReference type="Gene3D" id="3.30.460.10">
    <property type="entry name" value="Beta Polymerase, domain 2"/>
    <property type="match status" value="1"/>
</dbReference>